<dbReference type="OrthoDB" id="7390129at2"/>
<name>A0A0F7KSZ0_9SPHN</name>
<dbReference type="InterPro" id="IPR011990">
    <property type="entry name" value="TPR-like_helical_dom_sf"/>
</dbReference>
<dbReference type="AlphaFoldDB" id="A0A0F7KSZ0"/>
<dbReference type="PATRIC" id="fig|1267766.3.peg.825"/>
<dbReference type="Pfam" id="PF13428">
    <property type="entry name" value="TPR_14"/>
    <property type="match status" value="1"/>
</dbReference>
<dbReference type="Proteomes" id="UP000034392">
    <property type="component" value="Chromosome"/>
</dbReference>
<organism evidence="1 2">
    <name type="scientific">Croceibacterium atlanticum</name>
    <dbReference type="NCBI Taxonomy" id="1267766"/>
    <lineage>
        <taxon>Bacteria</taxon>
        <taxon>Pseudomonadati</taxon>
        <taxon>Pseudomonadota</taxon>
        <taxon>Alphaproteobacteria</taxon>
        <taxon>Sphingomonadales</taxon>
        <taxon>Erythrobacteraceae</taxon>
        <taxon>Croceibacterium</taxon>
    </lineage>
</organism>
<accession>A0A0F7KSZ0</accession>
<dbReference type="RefSeq" id="WP_046902813.1">
    <property type="nucleotide sequence ID" value="NZ_CP011452.2"/>
</dbReference>
<dbReference type="SUPFAM" id="SSF48452">
    <property type="entry name" value="TPR-like"/>
    <property type="match status" value="1"/>
</dbReference>
<dbReference type="Gene3D" id="1.25.40.10">
    <property type="entry name" value="Tetratricopeptide repeat domain"/>
    <property type="match status" value="1"/>
</dbReference>
<sequence length="220" mass="23169">MTWLLAISLALCAFALGALVFRVDRRGWTSMGAALLFGLAGYALQASPNLPGAPKAPRSEPEGEEGWALVDARKELFAEGDRSGNEKLLVADAMARNGQYANAAALLRGAVEDDPQDGEAWLALGNALVEHTGGILTQPALLAFRRASQVEKGGLGPGYFLGLALIRNGRLLEGRQIWAEALAGAPEDAAGRAVMEERLARLDALLVQIEAANSPAEGQK</sequence>
<keyword evidence="2" id="KW-1185">Reference proteome</keyword>
<dbReference type="STRING" id="1267766.WYH_00817"/>
<dbReference type="EMBL" id="CP011452">
    <property type="protein sequence ID" value="AKH41870.1"/>
    <property type="molecule type" value="Genomic_DNA"/>
</dbReference>
<reference evidence="1" key="1">
    <citation type="submission" date="2015-05" db="EMBL/GenBank/DDBJ databases">
        <title>The complete genome of Altererythrobacter atlanticus strain 26DY36.</title>
        <authorList>
            <person name="Wu Y.-H."/>
            <person name="Cheng H."/>
            <person name="Wu X.-W."/>
        </authorList>
    </citation>
    <scope>NUCLEOTIDE SEQUENCE [LARGE SCALE GENOMIC DNA]</scope>
    <source>
        <strain evidence="1">26DY36</strain>
    </source>
</reference>
<gene>
    <name evidence="1" type="ORF">WYH_00817</name>
</gene>
<dbReference type="KEGG" id="aay:WYH_00817"/>
<proteinExistence type="predicted"/>
<evidence type="ECO:0000313" key="2">
    <source>
        <dbReference type="Proteomes" id="UP000034392"/>
    </source>
</evidence>
<evidence type="ECO:0000313" key="1">
    <source>
        <dbReference type="EMBL" id="AKH41870.1"/>
    </source>
</evidence>
<protein>
    <submittedName>
        <fullName evidence="1">Uncharacterized protein</fullName>
    </submittedName>
</protein>